<accession>A0A1Q5PZJ3</accession>
<evidence type="ECO:0000313" key="2">
    <source>
        <dbReference type="Proteomes" id="UP000185628"/>
    </source>
</evidence>
<organism evidence="1 2">
    <name type="scientific">Bowdeniella nasicola</name>
    <dbReference type="NCBI Taxonomy" id="208480"/>
    <lineage>
        <taxon>Bacteria</taxon>
        <taxon>Bacillati</taxon>
        <taxon>Actinomycetota</taxon>
        <taxon>Actinomycetes</taxon>
        <taxon>Actinomycetales</taxon>
        <taxon>Actinomycetaceae</taxon>
        <taxon>Bowdeniella</taxon>
    </lineage>
</organism>
<dbReference type="AlphaFoldDB" id="A0A1Q5PZJ3"/>
<dbReference type="PANTHER" id="PTHR10091">
    <property type="entry name" value="ALDOSE-1-EPIMERASE"/>
    <property type="match status" value="1"/>
</dbReference>
<comment type="caution">
    <text evidence="1">The sequence shown here is derived from an EMBL/GenBank/DDBJ whole genome shotgun (WGS) entry which is preliminary data.</text>
</comment>
<gene>
    <name evidence="1" type="ORF">BSZ39_11635</name>
</gene>
<dbReference type="Pfam" id="PF01263">
    <property type="entry name" value="Aldose_epim"/>
    <property type="match status" value="1"/>
</dbReference>
<dbReference type="InterPro" id="IPR008183">
    <property type="entry name" value="Aldose_1/G6P_1-epimerase"/>
</dbReference>
<keyword evidence="2" id="KW-1185">Reference proteome</keyword>
<name>A0A1Q5PZJ3_9ACTO</name>
<dbReference type="GO" id="GO:0030246">
    <property type="term" value="F:carbohydrate binding"/>
    <property type="evidence" value="ECO:0007669"/>
    <property type="project" value="InterPro"/>
</dbReference>
<proteinExistence type="predicted"/>
<sequence length="325" mass="34745">MWPAHHIEAGPYRATISGVGGSLAALTYDGEDLVAPVTVDEIRPQFRGAVLAPWPNRVIDGRWSFAGADNQLPINEVERGHALHGLVTFAPFTVVEQEESFISLVAEIPAQLGYPHHVLVEVTYRLDADSGLDWAITAHAMSGPTPIGLGMHPYFTVGGARVDEMSVELPYDEVYLTSGERLLPDEVIPVADALAAGLPDLDLSRPVSLAGRHIDHAFTGRRDEVAVIELRRSAAGGDEAAAPGDGSSLVGVRVVTEAPWVQLFTADRPDIPDWDRVGLAIEPLTCAPAAFNDLTPDPVRERFFPADVLEAGESISLACGISAIV</sequence>
<evidence type="ECO:0000313" key="1">
    <source>
        <dbReference type="EMBL" id="OKL53043.1"/>
    </source>
</evidence>
<dbReference type="Proteomes" id="UP000185628">
    <property type="component" value="Unassembled WGS sequence"/>
</dbReference>
<dbReference type="GO" id="GO:0006006">
    <property type="term" value="P:glucose metabolic process"/>
    <property type="evidence" value="ECO:0007669"/>
    <property type="project" value="TreeGrafter"/>
</dbReference>
<dbReference type="InterPro" id="IPR011013">
    <property type="entry name" value="Gal_mutarotase_sf_dom"/>
</dbReference>
<dbReference type="GO" id="GO:0033499">
    <property type="term" value="P:galactose catabolic process via UDP-galactose, Leloir pathway"/>
    <property type="evidence" value="ECO:0007669"/>
    <property type="project" value="TreeGrafter"/>
</dbReference>
<dbReference type="Gene3D" id="2.70.98.10">
    <property type="match status" value="1"/>
</dbReference>
<dbReference type="GO" id="GO:0004034">
    <property type="term" value="F:aldose 1-epimerase activity"/>
    <property type="evidence" value="ECO:0007669"/>
    <property type="project" value="TreeGrafter"/>
</dbReference>
<dbReference type="SUPFAM" id="SSF74650">
    <property type="entry name" value="Galactose mutarotase-like"/>
    <property type="match status" value="1"/>
</dbReference>
<dbReference type="InterPro" id="IPR014718">
    <property type="entry name" value="GH-type_carb-bd"/>
</dbReference>
<reference evidence="2" key="1">
    <citation type="submission" date="2016-12" db="EMBL/GenBank/DDBJ databases">
        <authorList>
            <person name="Meng X."/>
        </authorList>
    </citation>
    <scope>NUCLEOTIDE SEQUENCE [LARGE SCALE GENOMIC DNA]</scope>
    <source>
        <strain evidence="2">DSM 19116</strain>
    </source>
</reference>
<evidence type="ECO:0008006" key="3">
    <source>
        <dbReference type="Google" id="ProtNLM"/>
    </source>
</evidence>
<protein>
    <recommendedName>
        <fullName evidence="3">Aldose 1-epimerase</fullName>
    </recommendedName>
</protein>
<dbReference type="PANTHER" id="PTHR10091:SF0">
    <property type="entry name" value="GALACTOSE MUTAROTASE"/>
    <property type="match status" value="1"/>
</dbReference>
<dbReference type="EMBL" id="MQVR01000096">
    <property type="protein sequence ID" value="OKL53043.1"/>
    <property type="molecule type" value="Genomic_DNA"/>
</dbReference>